<dbReference type="EMBL" id="MT143908">
    <property type="protein sequence ID" value="QJH92646.1"/>
    <property type="molecule type" value="Genomic_DNA"/>
</dbReference>
<gene>
    <name evidence="1" type="ORF">MM171A02761_0006</name>
</gene>
<organism evidence="1">
    <name type="scientific">viral metagenome</name>
    <dbReference type="NCBI Taxonomy" id="1070528"/>
    <lineage>
        <taxon>unclassified sequences</taxon>
        <taxon>metagenomes</taxon>
        <taxon>organismal metagenomes</taxon>
    </lineage>
</organism>
<evidence type="ECO:0000313" key="1">
    <source>
        <dbReference type="EMBL" id="QJH92646.1"/>
    </source>
</evidence>
<name>A0A6M3X4G0_9ZZZZ</name>
<proteinExistence type="predicted"/>
<reference evidence="1" key="1">
    <citation type="submission" date="2020-03" db="EMBL/GenBank/DDBJ databases">
        <title>The deep terrestrial virosphere.</title>
        <authorList>
            <person name="Holmfeldt K."/>
            <person name="Nilsson E."/>
            <person name="Simone D."/>
            <person name="Lopez-Fernandez M."/>
            <person name="Wu X."/>
            <person name="de Brujin I."/>
            <person name="Lundin D."/>
            <person name="Andersson A."/>
            <person name="Bertilsson S."/>
            <person name="Dopson M."/>
        </authorList>
    </citation>
    <scope>NUCLEOTIDE SEQUENCE</scope>
    <source>
        <strain evidence="1">MM171A02761</strain>
    </source>
</reference>
<sequence length="77" mass="8914">MLTPEELYLNGGGGFKIHLKPVADKNRIFLTVKRDGRMKRKKYHLKLHLNGGYIEGDFFLDSLVVLPPDQEEVIYKL</sequence>
<accession>A0A6M3X4G0</accession>
<protein>
    <submittedName>
        <fullName evidence="1">Uncharacterized protein</fullName>
    </submittedName>
</protein>
<dbReference type="AlphaFoldDB" id="A0A6M3X4G0"/>